<evidence type="ECO:0000313" key="1">
    <source>
        <dbReference type="EMBL" id="CAA9995031.1"/>
    </source>
</evidence>
<feature type="non-terminal residue" evidence="1">
    <location>
        <position position="76"/>
    </location>
</feature>
<reference evidence="1 2" key="1">
    <citation type="submission" date="2020-02" db="EMBL/GenBank/DDBJ databases">
        <authorList>
            <person name="Ferguson B K."/>
        </authorList>
    </citation>
    <scope>NUCLEOTIDE SEQUENCE [LARGE SCALE GENOMIC DNA]</scope>
</reference>
<evidence type="ECO:0000313" key="2">
    <source>
        <dbReference type="Proteomes" id="UP000479000"/>
    </source>
</evidence>
<dbReference type="Proteomes" id="UP000479000">
    <property type="component" value="Unassembled WGS sequence"/>
</dbReference>
<dbReference type="EMBL" id="CADCXU010002907">
    <property type="protein sequence ID" value="CAA9995031.1"/>
    <property type="molecule type" value="Genomic_DNA"/>
</dbReference>
<gene>
    <name evidence="1" type="ORF">NTEN_LOCUS1822</name>
</gene>
<keyword evidence="2" id="KW-1185">Reference proteome</keyword>
<dbReference type="AlphaFoldDB" id="A0A6H5FZJ7"/>
<proteinExistence type="predicted"/>
<name>A0A6H5FZJ7_9HEMI</name>
<protein>
    <submittedName>
        <fullName evidence="1">Uncharacterized protein</fullName>
    </submittedName>
</protein>
<sequence>MLAIGSNRKRHSRVTEPRIKWNKREIFIRVRRFVRGSWAIALNTVLPIANMTRFRSQHKQSTDEFYCNALKIQTTI</sequence>
<organism evidence="1 2">
    <name type="scientific">Nesidiocoris tenuis</name>
    <dbReference type="NCBI Taxonomy" id="355587"/>
    <lineage>
        <taxon>Eukaryota</taxon>
        <taxon>Metazoa</taxon>
        <taxon>Ecdysozoa</taxon>
        <taxon>Arthropoda</taxon>
        <taxon>Hexapoda</taxon>
        <taxon>Insecta</taxon>
        <taxon>Pterygota</taxon>
        <taxon>Neoptera</taxon>
        <taxon>Paraneoptera</taxon>
        <taxon>Hemiptera</taxon>
        <taxon>Heteroptera</taxon>
        <taxon>Panheteroptera</taxon>
        <taxon>Cimicomorpha</taxon>
        <taxon>Miridae</taxon>
        <taxon>Dicyphina</taxon>
        <taxon>Nesidiocoris</taxon>
    </lineage>
</organism>
<accession>A0A6H5FZJ7</accession>